<feature type="domain" description="ABC-type glycine betaine transport system substrate-binding" evidence="6">
    <location>
        <begin position="38"/>
        <end position="279"/>
    </location>
</feature>
<keyword evidence="3" id="KW-1003">Cell membrane</keyword>
<evidence type="ECO:0000256" key="5">
    <source>
        <dbReference type="SAM" id="SignalP"/>
    </source>
</evidence>
<keyword evidence="4" id="KW-0472">Membrane</keyword>
<dbReference type="PANTHER" id="PTHR47737">
    <property type="entry name" value="GLYCINE BETAINE/PROLINE BETAINE TRANSPORT SYSTEM PERMEASE PROTEIN PROW"/>
    <property type="match status" value="1"/>
</dbReference>
<dbReference type="InterPro" id="IPR007210">
    <property type="entry name" value="ABC_Gly_betaine_transp_sub-bd"/>
</dbReference>
<dbReference type="AlphaFoldDB" id="A0A4Y7RIM0"/>
<dbReference type="GO" id="GO:0015871">
    <property type="term" value="P:choline transport"/>
    <property type="evidence" value="ECO:0007669"/>
    <property type="project" value="TreeGrafter"/>
</dbReference>
<dbReference type="CDD" id="cd13639">
    <property type="entry name" value="PBP2_OpuAC_like"/>
    <property type="match status" value="1"/>
</dbReference>
<evidence type="ECO:0000313" key="8">
    <source>
        <dbReference type="Proteomes" id="UP000298324"/>
    </source>
</evidence>
<name>A0A4Y7RIM0_9FIRM</name>
<dbReference type="Pfam" id="PF04069">
    <property type="entry name" value="OpuAC"/>
    <property type="match status" value="1"/>
</dbReference>
<evidence type="ECO:0000256" key="2">
    <source>
        <dbReference type="ARBA" id="ARBA00022448"/>
    </source>
</evidence>
<organism evidence="7 8">
    <name type="scientific">Pelotomaculum schinkii</name>
    <dbReference type="NCBI Taxonomy" id="78350"/>
    <lineage>
        <taxon>Bacteria</taxon>
        <taxon>Bacillati</taxon>
        <taxon>Bacillota</taxon>
        <taxon>Clostridia</taxon>
        <taxon>Eubacteriales</taxon>
        <taxon>Desulfotomaculaceae</taxon>
        <taxon>Pelotomaculum</taxon>
    </lineage>
</organism>
<dbReference type="PROSITE" id="PS51257">
    <property type="entry name" value="PROKAR_LIPOPROTEIN"/>
    <property type="match status" value="1"/>
</dbReference>
<dbReference type="GO" id="GO:0043190">
    <property type="term" value="C:ATP-binding cassette (ABC) transporter complex"/>
    <property type="evidence" value="ECO:0007669"/>
    <property type="project" value="InterPro"/>
</dbReference>
<keyword evidence="8" id="KW-1185">Reference proteome</keyword>
<dbReference type="PANTHER" id="PTHR47737:SF1">
    <property type="entry name" value="GLYCINE BETAINE_PROLINE BETAINE TRANSPORT SYSTEM PERMEASE PROTEIN PROW"/>
    <property type="match status" value="1"/>
</dbReference>
<feature type="signal peptide" evidence="5">
    <location>
        <begin position="1"/>
        <end position="18"/>
    </location>
</feature>
<comment type="caution">
    <text evidence="7">The sequence shown here is derived from an EMBL/GenBank/DDBJ whole genome shotgun (WGS) entry which is preliminary data.</text>
</comment>
<protein>
    <submittedName>
        <fullName evidence="7">Glycine betaine/carnitine transport binding protein GbuC</fullName>
    </submittedName>
</protein>
<reference evidence="7 8" key="1">
    <citation type="journal article" date="2018" name="Environ. Microbiol.">
        <title>Novel energy conservation strategies and behaviour of Pelotomaculum schinkii driving syntrophic propionate catabolism.</title>
        <authorList>
            <person name="Hidalgo-Ahumada C.A.P."/>
            <person name="Nobu M.K."/>
            <person name="Narihiro T."/>
            <person name="Tamaki H."/>
            <person name="Liu W.T."/>
            <person name="Kamagata Y."/>
            <person name="Stams A.J.M."/>
            <person name="Imachi H."/>
            <person name="Sousa D.Z."/>
        </authorList>
    </citation>
    <scope>NUCLEOTIDE SEQUENCE [LARGE SCALE GENOMIC DNA]</scope>
    <source>
        <strain evidence="7 8">HH</strain>
    </source>
</reference>
<evidence type="ECO:0000256" key="3">
    <source>
        <dbReference type="ARBA" id="ARBA00022475"/>
    </source>
</evidence>
<proteinExistence type="predicted"/>
<evidence type="ECO:0000259" key="6">
    <source>
        <dbReference type="Pfam" id="PF04069"/>
    </source>
</evidence>
<dbReference type="SUPFAM" id="SSF53850">
    <property type="entry name" value="Periplasmic binding protein-like II"/>
    <property type="match status" value="1"/>
</dbReference>
<keyword evidence="2" id="KW-0813">Transport</keyword>
<feature type="chain" id="PRO_5039356113" evidence="5">
    <location>
        <begin position="19"/>
        <end position="291"/>
    </location>
</feature>
<evidence type="ECO:0000256" key="4">
    <source>
        <dbReference type="ARBA" id="ARBA00023136"/>
    </source>
</evidence>
<sequence length="291" mass="31912">MKRALKLIVLLAVAVLLAGIVTGCGQKASQQDQGAKGQVELGYVQWDSEIASTNVVKKVLEDLGYEVKITAVDAAAMWLGVGEGNFDGIVAAWLPSTHKDYYANVKDKIEDLGPNLEGAKIGLVVPAYVTINSIEELNSVKDKFAGKITGIEPGAGIMIATETAIKDYDLNYELQSSSSAGMVAALKKAEDNKDWIVVTGWTPHWKFAKWDLKYLEDPKNIYGGEEYINTIVRKGLQKDKPEVYAVLDKFHWEASDMGAVMLDIENGMKPEEAAAKWVEANQDKVKEWTGK</sequence>
<dbReference type="Proteomes" id="UP000298324">
    <property type="component" value="Unassembled WGS sequence"/>
</dbReference>
<accession>A0A4Y7RIM0</accession>
<gene>
    <name evidence="7" type="primary">gbuC</name>
    <name evidence="7" type="ORF">Psch_02116</name>
</gene>
<dbReference type="Gene3D" id="3.10.105.10">
    <property type="entry name" value="Dipeptide-binding Protein, Domain 3"/>
    <property type="match status" value="2"/>
</dbReference>
<dbReference type="Gene3D" id="3.40.190.100">
    <property type="entry name" value="Glycine betaine-binding periplasmic protein, domain 2"/>
    <property type="match status" value="1"/>
</dbReference>
<keyword evidence="5" id="KW-0732">Signal</keyword>
<evidence type="ECO:0000256" key="1">
    <source>
        <dbReference type="ARBA" id="ARBA00004236"/>
    </source>
</evidence>
<dbReference type="EMBL" id="QFGA01000001">
    <property type="protein sequence ID" value="TEB08552.1"/>
    <property type="molecule type" value="Genomic_DNA"/>
</dbReference>
<evidence type="ECO:0000313" key="7">
    <source>
        <dbReference type="EMBL" id="TEB08552.1"/>
    </source>
</evidence>
<dbReference type="GO" id="GO:0015226">
    <property type="term" value="F:carnitine transmembrane transporter activity"/>
    <property type="evidence" value="ECO:0007669"/>
    <property type="project" value="TreeGrafter"/>
</dbReference>
<comment type="subcellular location">
    <subcellularLocation>
        <location evidence="1">Cell membrane</location>
    </subcellularLocation>
</comment>
<dbReference type="RefSeq" id="WP_134217229.1">
    <property type="nucleotide sequence ID" value="NZ_QFGA01000001.1"/>
</dbReference>
<dbReference type="GO" id="GO:0005275">
    <property type="term" value="F:amine transmembrane transporter activity"/>
    <property type="evidence" value="ECO:0007669"/>
    <property type="project" value="TreeGrafter"/>
</dbReference>
<dbReference type="GO" id="GO:0031460">
    <property type="term" value="P:glycine betaine transport"/>
    <property type="evidence" value="ECO:0007669"/>
    <property type="project" value="TreeGrafter"/>
</dbReference>